<dbReference type="OrthoDB" id="1927254at2759"/>
<dbReference type="PANTHER" id="PTHR31992">
    <property type="entry name" value="DOF ZINC FINGER PROTEIN DOF1.4-RELATED"/>
    <property type="match status" value="1"/>
</dbReference>
<keyword evidence="13" id="KW-1185">Reference proteome</keyword>
<dbReference type="InterPro" id="IPR045174">
    <property type="entry name" value="Dof"/>
</dbReference>
<evidence type="ECO:0000256" key="9">
    <source>
        <dbReference type="RuleBase" id="RU369094"/>
    </source>
</evidence>
<keyword evidence="1 9" id="KW-0479">Metal-binding</keyword>
<evidence type="ECO:0000313" key="12">
    <source>
        <dbReference type="EMBL" id="KZV51974.1"/>
    </source>
</evidence>
<feature type="region of interest" description="Disordered" evidence="10">
    <location>
        <begin position="77"/>
        <end position="118"/>
    </location>
</feature>
<evidence type="ECO:0000256" key="6">
    <source>
        <dbReference type="ARBA" id="ARBA00023163"/>
    </source>
</evidence>
<keyword evidence="7 8" id="KW-0539">Nucleus</keyword>
<dbReference type="PANTHER" id="PTHR31992:SF97">
    <property type="entry name" value="DOF ZINC FINGER PROTEIN"/>
    <property type="match status" value="1"/>
</dbReference>
<keyword evidence="5 8" id="KW-0238">DNA-binding</keyword>
<proteinExistence type="predicted"/>
<evidence type="ECO:0000256" key="5">
    <source>
        <dbReference type="ARBA" id="ARBA00023125"/>
    </source>
</evidence>
<evidence type="ECO:0000313" key="13">
    <source>
        <dbReference type="Proteomes" id="UP000250235"/>
    </source>
</evidence>
<feature type="region of interest" description="Disordered" evidence="10">
    <location>
        <begin position="187"/>
        <end position="226"/>
    </location>
</feature>
<accession>A0A2Z7D4N7</accession>
<sequence length="262" mass="28979">MGLSTKQVYDDDHGRGMDQTLVQEGSPELSKSAHPLKCPRCGSTNTKFCYFNNYNKSQPRHFCKSCKRHWTKGGTLRNVPAGGGHKNKRPKITNSATAASTLGPKNRRNLPSSNNNDHQKTVSHIIYHPIKGSPPSSLSHCTHTTNGIHPTGLNHNVSVPSCTNPNIEFGIKITSLDTYPTTYQSLKEYDHCPSNPESTITKENTSSSRRSIPWPNSGNGSSSDLPSNWDWNDINHVLTSSDHLNVAWDDIDDLEIKAYTQA</sequence>
<dbReference type="GO" id="GO:0003677">
    <property type="term" value="F:DNA binding"/>
    <property type="evidence" value="ECO:0007669"/>
    <property type="project" value="UniProtKB-UniRule"/>
</dbReference>
<keyword evidence="3 9" id="KW-0862">Zinc</keyword>
<keyword evidence="2 8" id="KW-0863">Zinc-finger</keyword>
<keyword evidence="6 9" id="KW-0804">Transcription</keyword>
<evidence type="ECO:0000256" key="3">
    <source>
        <dbReference type="ARBA" id="ARBA00022833"/>
    </source>
</evidence>
<evidence type="ECO:0000256" key="1">
    <source>
        <dbReference type="ARBA" id="ARBA00022723"/>
    </source>
</evidence>
<dbReference type="InterPro" id="IPR003851">
    <property type="entry name" value="Znf_Dof"/>
</dbReference>
<dbReference type="Pfam" id="PF02701">
    <property type="entry name" value="Zn_ribbon_Dof"/>
    <property type="match status" value="1"/>
</dbReference>
<keyword evidence="4 9" id="KW-0805">Transcription regulation</keyword>
<gene>
    <name evidence="12" type="ORF">F511_08584</name>
</gene>
<protein>
    <recommendedName>
        <fullName evidence="9">Dof zinc finger protein</fullName>
    </recommendedName>
</protein>
<dbReference type="PROSITE" id="PS01361">
    <property type="entry name" value="ZF_DOF_1"/>
    <property type="match status" value="1"/>
</dbReference>
<comment type="subcellular location">
    <subcellularLocation>
        <location evidence="8 9">Nucleus</location>
    </subcellularLocation>
</comment>
<dbReference type="GO" id="GO:0005634">
    <property type="term" value="C:nucleus"/>
    <property type="evidence" value="ECO:0007669"/>
    <property type="project" value="UniProtKB-SubCell"/>
</dbReference>
<feature type="compositionally biased region" description="Polar residues" evidence="10">
    <location>
        <begin position="195"/>
        <end position="226"/>
    </location>
</feature>
<dbReference type="EMBL" id="KQ991552">
    <property type="protein sequence ID" value="KZV51974.1"/>
    <property type="molecule type" value="Genomic_DNA"/>
</dbReference>
<comment type="function">
    <text evidence="9">Transcription factor that binds specifically to a 5'-AA[AG]G-3' consensus core sequence.</text>
</comment>
<evidence type="ECO:0000259" key="11">
    <source>
        <dbReference type="PROSITE" id="PS50884"/>
    </source>
</evidence>
<feature type="domain" description="Dof-type" evidence="11">
    <location>
        <begin position="36"/>
        <end position="90"/>
    </location>
</feature>
<dbReference type="AlphaFoldDB" id="A0A2Z7D4N7"/>
<dbReference type="GO" id="GO:0008270">
    <property type="term" value="F:zinc ion binding"/>
    <property type="evidence" value="ECO:0007669"/>
    <property type="project" value="UniProtKB-KW"/>
</dbReference>
<evidence type="ECO:0000256" key="2">
    <source>
        <dbReference type="ARBA" id="ARBA00022771"/>
    </source>
</evidence>
<reference evidence="12 13" key="1">
    <citation type="journal article" date="2015" name="Proc. Natl. Acad. Sci. U.S.A.">
        <title>The resurrection genome of Boea hygrometrica: A blueprint for survival of dehydration.</title>
        <authorList>
            <person name="Xiao L."/>
            <person name="Yang G."/>
            <person name="Zhang L."/>
            <person name="Yang X."/>
            <person name="Zhao S."/>
            <person name="Ji Z."/>
            <person name="Zhou Q."/>
            <person name="Hu M."/>
            <person name="Wang Y."/>
            <person name="Chen M."/>
            <person name="Xu Y."/>
            <person name="Jin H."/>
            <person name="Xiao X."/>
            <person name="Hu G."/>
            <person name="Bao F."/>
            <person name="Hu Y."/>
            <person name="Wan P."/>
            <person name="Li L."/>
            <person name="Deng X."/>
            <person name="Kuang T."/>
            <person name="Xiang C."/>
            <person name="Zhu J.K."/>
            <person name="Oliver M.J."/>
            <person name="He Y."/>
        </authorList>
    </citation>
    <scope>NUCLEOTIDE SEQUENCE [LARGE SCALE GENOMIC DNA]</scope>
    <source>
        <strain evidence="13">cv. XS01</strain>
    </source>
</reference>
<evidence type="ECO:0000256" key="4">
    <source>
        <dbReference type="ARBA" id="ARBA00023015"/>
    </source>
</evidence>
<organism evidence="12 13">
    <name type="scientific">Dorcoceras hygrometricum</name>
    <dbReference type="NCBI Taxonomy" id="472368"/>
    <lineage>
        <taxon>Eukaryota</taxon>
        <taxon>Viridiplantae</taxon>
        <taxon>Streptophyta</taxon>
        <taxon>Embryophyta</taxon>
        <taxon>Tracheophyta</taxon>
        <taxon>Spermatophyta</taxon>
        <taxon>Magnoliopsida</taxon>
        <taxon>eudicotyledons</taxon>
        <taxon>Gunneridae</taxon>
        <taxon>Pentapetalae</taxon>
        <taxon>asterids</taxon>
        <taxon>lamiids</taxon>
        <taxon>Lamiales</taxon>
        <taxon>Gesneriaceae</taxon>
        <taxon>Didymocarpoideae</taxon>
        <taxon>Trichosporeae</taxon>
        <taxon>Loxocarpinae</taxon>
        <taxon>Dorcoceras</taxon>
    </lineage>
</organism>
<dbReference type="Proteomes" id="UP000250235">
    <property type="component" value="Unassembled WGS sequence"/>
</dbReference>
<dbReference type="GO" id="GO:0003700">
    <property type="term" value="F:DNA-binding transcription factor activity"/>
    <property type="evidence" value="ECO:0007669"/>
    <property type="project" value="UniProtKB-UniRule"/>
</dbReference>
<evidence type="ECO:0000256" key="7">
    <source>
        <dbReference type="ARBA" id="ARBA00023242"/>
    </source>
</evidence>
<dbReference type="PROSITE" id="PS50884">
    <property type="entry name" value="ZF_DOF_2"/>
    <property type="match status" value="1"/>
</dbReference>
<name>A0A2Z7D4N7_9LAMI</name>
<evidence type="ECO:0000256" key="10">
    <source>
        <dbReference type="SAM" id="MobiDB-lite"/>
    </source>
</evidence>
<evidence type="ECO:0000256" key="8">
    <source>
        <dbReference type="PROSITE-ProRule" id="PRU00071"/>
    </source>
</evidence>